<dbReference type="AlphaFoldDB" id="A0A9K3NQA9"/>
<evidence type="ECO:0000313" key="3">
    <source>
        <dbReference type="EMBL" id="KAF5808849.1"/>
    </source>
</evidence>
<dbReference type="Gramene" id="mRNA:HanXRQr2_Chr04g0150271">
    <property type="protein sequence ID" value="CDS:HanXRQr2_Chr04g0150271.1"/>
    <property type="gene ID" value="HanXRQr2_Chr04g0150271"/>
</dbReference>
<feature type="transmembrane region" description="Helical" evidence="2">
    <location>
        <begin position="72"/>
        <end position="91"/>
    </location>
</feature>
<feature type="region of interest" description="Disordered" evidence="1">
    <location>
        <begin position="12"/>
        <end position="32"/>
    </location>
</feature>
<sequence>MRDHVFSVRENGVVEEHRKSADKQGTKVDSSSLDLANQGGCVVGLSLSKEVSSMTRSSPQTITNKWCRQVRILLVVDVAVCLILFIVWLVVCCGTECIR</sequence>
<dbReference type="InterPro" id="IPR044783">
    <property type="entry name" value="PHYL"/>
</dbReference>
<keyword evidence="2" id="KW-0472">Membrane</keyword>
<evidence type="ECO:0000313" key="4">
    <source>
        <dbReference type="Proteomes" id="UP000215914"/>
    </source>
</evidence>
<evidence type="ECO:0000256" key="1">
    <source>
        <dbReference type="SAM" id="MobiDB-lite"/>
    </source>
</evidence>
<dbReference type="GO" id="GO:0016020">
    <property type="term" value="C:membrane"/>
    <property type="evidence" value="ECO:0007669"/>
    <property type="project" value="InterPro"/>
</dbReference>
<dbReference type="Proteomes" id="UP000215914">
    <property type="component" value="Unassembled WGS sequence"/>
</dbReference>
<feature type="compositionally biased region" description="Basic and acidic residues" evidence="1">
    <location>
        <begin position="12"/>
        <end position="26"/>
    </location>
</feature>
<reference evidence="3" key="1">
    <citation type="journal article" date="2017" name="Nature">
        <title>The sunflower genome provides insights into oil metabolism, flowering and Asterid evolution.</title>
        <authorList>
            <person name="Badouin H."/>
            <person name="Gouzy J."/>
            <person name="Grassa C.J."/>
            <person name="Murat F."/>
            <person name="Staton S.E."/>
            <person name="Cottret L."/>
            <person name="Lelandais-Briere C."/>
            <person name="Owens G.L."/>
            <person name="Carrere S."/>
            <person name="Mayjonade B."/>
            <person name="Legrand L."/>
            <person name="Gill N."/>
            <person name="Kane N.C."/>
            <person name="Bowers J.E."/>
            <person name="Hubner S."/>
            <person name="Bellec A."/>
            <person name="Berard A."/>
            <person name="Berges H."/>
            <person name="Blanchet N."/>
            <person name="Boniface M.C."/>
            <person name="Brunel D."/>
            <person name="Catrice O."/>
            <person name="Chaidir N."/>
            <person name="Claudel C."/>
            <person name="Donnadieu C."/>
            <person name="Faraut T."/>
            <person name="Fievet G."/>
            <person name="Helmstetter N."/>
            <person name="King M."/>
            <person name="Knapp S.J."/>
            <person name="Lai Z."/>
            <person name="Le Paslier M.C."/>
            <person name="Lippi Y."/>
            <person name="Lorenzon L."/>
            <person name="Mandel J.R."/>
            <person name="Marage G."/>
            <person name="Marchand G."/>
            <person name="Marquand E."/>
            <person name="Bret-Mestries E."/>
            <person name="Morien E."/>
            <person name="Nambeesan S."/>
            <person name="Nguyen T."/>
            <person name="Pegot-Espagnet P."/>
            <person name="Pouilly N."/>
            <person name="Raftis F."/>
            <person name="Sallet E."/>
            <person name="Schiex T."/>
            <person name="Thomas J."/>
            <person name="Vandecasteele C."/>
            <person name="Vares D."/>
            <person name="Vear F."/>
            <person name="Vautrin S."/>
            <person name="Crespi M."/>
            <person name="Mangin B."/>
            <person name="Burke J.M."/>
            <person name="Salse J."/>
            <person name="Munos S."/>
            <person name="Vincourt P."/>
            <person name="Rieseberg L.H."/>
            <person name="Langlade N.B."/>
        </authorList>
    </citation>
    <scope>NUCLEOTIDE SEQUENCE</scope>
    <source>
        <tissue evidence="3">Leaves</tissue>
    </source>
</reference>
<keyword evidence="2" id="KW-0812">Transmembrane</keyword>
<name>A0A9K3NQA9_HELAN</name>
<protein>
    <submittedName>
        <fullName evidence="3">Uncharacterized protein</fullName>
    </submittedName>
</protein>
<keyword evidence="4" id="KW-1185">Reference proteome</keyword>
<organism evidence="3 4">
    <name type="scientific">Helianthus annuus</name>
    <name type="common">Common sunflower</name>
    <dbReference type="NCBI Taxonomy" id="4232"/>
    <lineage>
        <taxon>Eukaryota</taxon>
        <taxon>Viridiplantae</taxon>
        <taxon>Streptophyta</taxon>
        <taxon>Embryophyta</taxon>
        <taxon>Tracheophyta</taxon>
        <taxon>Spermatophyta</taxon>
        <taxon>Magnoliopsida</taxon>
        <taxon>eudicotyledons</taxon>
        <taxon>Gunneridae</taxon>
        <taxon>Pentapetalae</taxon>
        <taxon>asterids</taxon>
        <taxon>campanulids</taxon>
        <taxon>Asterales</taxon>
        <taxon>Asteraceae</taxon>
        <taxon>Asteroideae</taxon>
        <taxon>Heliantheae alliance</taxon>
        <taxon>Heliantheae</taxon>
        <taxon>Helianthus</taxon>
    </lineage>
</organism>
<proteinExistence type="predicted"/>
<reference evidence="3" key="2">
    <citation type="submission" date="2020-06" db="EMBL/GenBank/DDBJ databases">
        <title>Helianthus annuus Genome sequencing and assembly Release 2.</title>
        <authorList>
            <person name="Gouzy J."/>
            <person name="Langlade N."/>
            <person name="Munos S."/>
        </authorList>
    </citation>
    <scope>NUCLEOTIDE SEQUENCE</scope>
    <source>
        <tissue evidence="3">Leaves</tissue>
    </source>
</reference>
<dbReference type="PANTHER" id="PTHR47461:SF1">
    <property type="entry name" value="PHYTOLONGIN PHYL1.2"/>
    <property type="match status" value="1"/>
</dbReference>
<dbReference type="EMBL" id="MNCJ02000319">
    <property type="protein sequence ID" value="KAF5808849.1"/>
    <property type="molecule type" value="Genomic_DNA"/>
</dbReference>
<comment type="caution">
    <text evidence="3">The sequence shown here is derived from an EMBL/GenBank/DDBJ whole genome shotgun (WGS) entry which is preliminary data.</text>
</comment>
<gene>
    <name evidence="3" type="ORF">HanXRQr2_Chr04g0150271</name>
</gene>
<keyword evidence="2" id="KW-1133">Transmembrane helix</keyword>
<accession>A0A9K3NQA9</accession>
<evidence type="ECO:0000256" key="2">
    <source>
        <dbReference type="SAM" id="Phobius"/>
    </source>
</evidence>
<dbReference type="PANTHER" id="PTHR47461">
    <property type="entry name" value="PHYTOLONGIN PHYL1.2"/>
    <property type="match status" value="1"/>
</dbReference>